<dbReference type="Pfam" id="PF14310">
    <property type="entry name" value="Fn3-like"/>
    <property type="match status" value="1"/>
</dbReference>
<comment type="similarity">
    <text evidence="1">Belongs to the glycosyl hydrolase 3 family.</text>
</comment>
<accession>A0A181CE16</accession>
<protein>
    <submittedName>
        <fullName evidence="4">Glycosyl hydrolase</fullName>
    </submittedName>
</protein>
<dbReference type="InterPro" id="IPR036881">
    <property type="entry name" value="Glyco_hydro_3_C_sf"/>
</dbReference>
<dbReference type="InterPro" id="IPR017853">
    <property type="entry name" value="GH"/>
</dbReference>
<dbReference type="AlphaFoldDB" id="A0A181CE16"/>
<dbReference type="GO" id="GO:0004553">
    <property type="term" value="F:hydrolase activity, hydrolyzing O-glycosyl compounds"/>
    <property type="evidence" value="ECO:0007669"/>
    <property type="project" value="InterPro"/>
</dbReference>
<dbReference type="PRINTS" id="PR00133">
    <property type="entry name" value="GLHYDRLASE3"/>
</dbReference>
<dbReference type="RefSeq" id="WP_007397422.1">
    <property type="nucleotide sequence ID" value="NZ_CALMTF010000075.1"/>
</dbReference>
<proteinExistence type="inferred from homology"/>
<dbReference type="KEGG" id="kre:GWK63_14005"/>
<evidence type="ECO:0000259" key="3">
    <source>
        <dbReference type="SMART" id="SM01217"/>
    </source>
</evidence>
<dbReference type="PANTHER" id="PTHR42715:SF10">
    <property type="entry name" value="BETA-GLUCOSIDASE"/>
    <property type="match status" value="1"/>
</dbReference>
<dbReference type="GO" id="GO:0005975">
    <property type="term" value="P:carbohydrate metabolic process"/>
    <property type="evidence" value="ECO:0007669"/>
    <property type="project" value="InterPro"/>
</dbReference>
<name>A0A181CE16_9PROT</name>
<dbReference type="Proteomes" id="UP000502533">
    <property type="component" value="Chromosome"/>
</dbReference>
<dbReference type="Pfam" id="PF00933">
    <property type="entry name" value="Glyco_hydro_3"/>
    <property type="match status" value="1"/>
</dbReference>
<sequence>MTFPNTVTSHTARARALVRQMTIEEKISLVCGQGLWRTAGVPRLGLPCLLMVDGSNGIRFVPDQVPDNGQDGDLGAFLNVVAATDEGERAEPNALLGKSVPSTCFPALSVLANSWDVTLARTIGKALAIECRGVGAQILLGPGINLRRCPLAGRSFEYFSEDPVLTGDMAAGFIQGLQDHGVAASLKHLACNNSEVERISMDSIVEPRALHELYLLGFERAIAQANPWTVMTSYNLLNGVHPDQDPWLLQTVLRGQWSYEGAVMSDWHGIQDRPAALNAGTDLDMPFNSLRHRRLSQAIKTGAVSTDVLDESCVRIAALTLQVTTAQQTIRTSAPDFTAHHALARQAAERSCVLLLNKDAILPLRPRQGDSLLVVGTGARTPEIQGAGSAAVRPRCCDIPLEALTQAMGRNTLLEWQPGWADDGSHCATRHAAALEAARHADTVVVFAGTPPAISGENADRPDLGLCPAHDAFITALSTFHKRIVVVLTHPDAVLLPWVDRVSAILSAGYAGEGFGQAAANLLSGKAVPSGKTSVTWPERLEDCPAFLGYPGEQSRHIYREGIFAGYRYFDIRGITPLFPFGHGLSYTTFAYADLSMQETDSRFTASFTLANTGTRDAYETCQLYIGRPSPPLNRTGLHHPVRMLRGFRSIFLRSGESKAVTLSFTRRDLSCFDPTHGIWTLPGGPVTVEIGASSRDIRLSLTMEVSGDAPQPRYLDLYTPPGQALEAAGLADTLASWLVETVHLPRPEVMTRLENSRQSFLGIYDTLCWVFERELDENTLMNILQAINHRTGARKPA</sequence>
<reference evidence="4 5" key="1">
    <citation type="submission" date="2020-03" db="EMBL/GenBank/DDBJ databases">
        <title>Isolation of cellulose-producing strains, genome characterization and application of the synthesized cellulose films as an economical and sustainable material for piezoelectric sensor construction.</title>
        <authorList>
            <person name="Mangayil R.K."/>
        </authorList>
    </citation>
    <scope>NUCLEOTIDE SEQUENCE [LARGE SCALE GENOMIC DNA]</scope>
    <source>
        <strain evidence="4 5">ENS 9a1a</strain>
    </source>
</reference>
<keyword evidence="5" id="KW-1185">Reference proteome</keyword>
<dbReference type="InterPro" id="IPR013783">
    <property type="entry name" value="Ig-like_fold"/>
</dbReference>
<dbReference type="InterPro" id="IPR001764">
    <property type="entry name" value="Glyco_hydro_3_N"/>
</dbReference>
<dbReference type="SUPFAM" id="SSF51445">
    <property type="entry name" value="(Trans)glycosidases"/>
    <property type="match status" value="1"/>
</dbReference>
<dbReference type="EMBL" id="CP050139">
    <property type="protein sequence ID" value="QIP36436.1"/>
    <property type="molecule type" value="Genomic_DNA"/>
</dbReference>
<evidence type="ECO:0000313" key="4">
    <source>
        <dbReference type="EMBL" id="QIP36436.1"/>
    </source>
</evidence>
<dbReference type="SUPFAM" id="SSF52279">
    <property type="entry name" value="Beta-D-glucan exohydrolase, C-terminal domain"/>
    <property type="match status" value="1"/>
</dbReference>
<dbReference type="Gene3D" id="2.60.40.10">
    <property type="entry name" value="Immunoglobulins"/>
    <property type="match status" value="1"/>
</dbReference>
<organism evidence="4 5">
    <name type="scientific">Komagataeibacter rhaeticus</name>
    <dbReference type="NCBI Taxonomy" id="215221"/>
    <lineage>
        <taxon>Bacteria</taxon>
        <taxon>Pseudomonadati</taxon>
        <taxon>Pseudomonadota</taxon>
        <taxon>Alphaproteobacteria</taxon>
        <taxon>Acetobacterales</taxon>
        <taxon>Acetobacteraceae</taxon>
        <taxon>Komagataeibacter</taxon>
    </lineage>
</organism>
<dbReference type="InterPro" id="IPR002772">
    <property type="entry name" value="Glyco_hydro_3_C"/>
</dbReference>
<dbReference type="Gene3D" id="3.40.50.1700">
    <property type="entry name" value="Glycoside hydrolase family 3 C-terminal domain"/>
    <property type="match status" value="1"/>
</dbReference>
<dbReference type="InterPro" id="IPR050288">
    <property type="entry name" value="Cellulose_deg_GH3"/>
</dbReference>
<keyword evidence="2 4" id="KW-0378">Hydrolase</keyword>
<evidence type="ECO:0000256" key="2">
    <source>
        <dbReference type="ARBA" id="ARBA00022801"/>
    </source>
</evidence>
<evidence type="ECO:0000313" key="5">
    <source>
        <dbReference type="Proteomes" id="UP000502533"/>
    </source>
</evidence>
<dbReference type="Pfam" id="PF01915">
    <property type="entry name" value="Glyco_hydro_3_C"/>
    <property type="match status" value="1"/>
</dbReference>
<evidence type="ECO:0000256" key="1">
    <source>
        <dbReference type="ARBA" id="ARBA00005336"/>
    </source>
</evidence>
<dbReference type="InterPro" id="IPR036962">
    <property type="entry name" value="Glyco_hydro_3_N_sf"/>
</dbReference>
<gene>
    <name evidence="4" type="ORF">GWK63_14005</name>
</gene>
<dbReference type="GeneID" id="85023281"/>
<dbReference type="InterPro" id="IPR026891">
    <property type="entry name" value="Fn3-like"/>
</dbReference>
<dbReference type="Gene3D" id="3.20.20.300">
    <property type="entry name" value="Glycoside hydrolase, family 3, N-terminal domain"/>
    <property type="match status" value="1"/>
</dbReference>
<dbReference type="PANTHER" id="PTHR42715">
    <property type="entry name" value="BETA-GLUCOSIDASE"/>
    <property type="match status" value="1"/>
</dbReference>
<dbReference type="SMART" id="SM01217">
    <property type="entry name" value="Fn3_like"/>
    <property type="match status" value="1"/>
</dbReference>
<feature type="domain" description="Fibronectin type III-like" evidence="3">
    <location>
        <begin position="620"/>
        <end position="695"/>
    </location>
</feature>